<feature type="region of interest" description="Disordered" evidence="1">
    <location>
        <begin position="332"/>
        <end position="549"/>
    </location>
</feature>
<feature type="compositionally biased region" description="Low complexity" evidence="1">
    <location>
        <begin position="476"/>
        <end position="490"/>
    </location>
</feature>
<organism evidence="2 3">
    <name type="scientific">Bifidobacterium pullorum subsp. saeculare</name>
    <dbReference type="NCBI Taxonomy" id="78257"/>
    <lineage>
        <taxon>Bacteria</taxon>
        <taxon>Bacillati</taxon>
        <taxon>Actinomycetota</taxon>
        <taxon>Actinomycetes</taxon>
        <taxon>Bifidobacteriales</taxon>
        <taxon>Bifidobacteriaceae</taxon>
        <taxon>Bifidobacterium</taxon>
    </lineage>
</organism>
<evidence type="ECO:0000313" key="2">
    <source>
        <dbReference type="EMBL" id="MBM6699517.1"/>
    </source>
</evidence>
<feature type="compositionally biased region" description="Low complexity" evidence="1">
    <location>
        <begin position="440"/>
        <end position="459"/>
    </location>
</feature>
<sequence>MGLFDFLSGDTKSQPPFSHAQRPFSPYGSSPFEDTPFTTSLPYTPTSAGAGAKYIKRATEEEIRAAWPAAISRYELQTIQGNSRSPQIDDSLVPRITSEQRKKFYSIKSLPIHGRRIYGKPGSGLGESGFGHQQVASGAAGEQIFAKLLSRDGILDRCVSFWSLSRPTQEGQRDDGGADIDCVLLIDNHLLLIDVKNYRAGLAYHTLIPDKAMFCVYPAARVVAHDPYIFSVNMNWARENLNKYLLPRYSDLQIDAFVVLVPGESGEATLDSDITWPGGIPAYSYSSFLAIVNRMLPANRGFVPRTSLEGFLASMTKLYTCPAIDAQAPVNESAWPKPTFDADRDVDELNSGKKAGSSRSERSKSDKGQHTGGDSSDDQRGSRSRKTSSNKRAAGSSTSRPPRSSSPSRAKSSTDTESPRTSCSDSSTSHQPHAAESSGPTPKRSSASRSSTAPSSLPKGWGNDDTDDDDDWVPPSKASRAANSSASHTAQTPKSASRPAASQWDPFARPDGTPSQPTPASTSSRTAHTTPTSRHTAQPTKNGPKASNSQYTLTQVPQVNASELSYDCGLDPEGKPVRLAFQGVSGVTAAGMAGNGEITHMLFATVLMAKRADAFVRFIDCKNTAYLDAYKPAFKEFTARSQGFGAILREVQAVRKLVDSRLFLIRRLQPNGDYWSMPTSKRLKPVMLFVHECGSLFNPDPNDGYVSEEDLDAIKSIKLLLQEIIESGRQAGIIVVLSGQQPSQYGLPKALMDACQMRICFGAVDSLAATAVLGDRFSTRDNPTATLERSHAVISLPDTTYPDVRFYSAAKPVLEQLLNAGA</sequence>
<name>A0A938WXK8_9BIFI</name>
<comment type="caution">
    <text evidence="2">The sequence shown here is derived from an EMBL/GenBank/DDBJ whole genome shotgun (WGS) entry which is preliminary data.</text>
</comment>
<feature type="compositionally biased region" description="Polar residues" evidence="1">
    <location>
        <begin position="537"/>
        <end position="549"/>
    </location>
</feature>
<feature type="compositionally biased region" description="Low complexity" evidence="1">
    <location>
        <begin position="513"/>
        <end position="536"/>
    </location>
</feature>
<dbReference type="Proteomes" id="UP000718821">
    <property type="component" value="Unassembled WGS sequence"/>
</dbReference>
<dbReference type="InterPro" id="IPR027417">
    <property type="entry name" value="P-loop_NTPase"/>
</dbReference>
<reference evidence="2" key="2">
    <citation type="journal article" date="2021" name="Sci. Rep.">
        <title>The distribution of antibiotic resistance genes in chicken gut microbiota commensals.</title>
        <authorList>
            <person name="Juricova H."/>
            <person name="Matiasovicova J."/>
            <person name="Kubasova T."/>
            <person name="Cejkova D."/>
            <person name="Rychlik I."/>
        </authorList>
    </citation>
    <scope>NUCLEOTIDE SEQUENCE</scope>
    <source>
        <strain evidence="2">An836</strain>
    </source>
</reference>
<dbReference type="RefSeq" id="WP_204468328.1">
    <property type="nucleotide sequence ID" value="NZ_JACLYU010000004.1"/>
</dbReference>
<reference evidence="2" key="1">
    <citation type="submission" date="2020-08" db="EMBL/GenBank/DDBJ databases">
        <authorList>
            <person name="Cejkova D."/>
            <person name="Kubasova T."/>
            <person name="Jahodarova E."/>
            <person name="Rychlik I."/>
        </authorList>
    </citation>
    <scope>NUCLEOTIDE SEQUENCE</scope>
    <source>
        <strain evidence="2">An836</strain>
    </source>
</reference>
<feature type="region of interest" description="Disordered" evidence="1">
    <location>
        <begin position="1"/>
        <end position="43"/>
    </location>
</feature>
<proteinExistence type="predicted"/>
<keyword evidence="3" id="KW-1185">Reference proteome</keyword>
<feature type="compositionally biased region" description="Low complexity" evidence="1">
    <location>
        <begin position="419"/>
        <end position="429"/>
    </location>
</feature>
<gene>
    <name evidence="2" type="ORF">H7U32_04120</name>
</gene>
<feature type="compositionally biased region" description="Basic and acidic residues" evidence="1">
    <location>
        <begin position="359"/>
        <end position="369"/>
    </location>
</feature>
<protein>
    <submittedName>
        <fullName evidence="2">NERD domain-containing protein</fullName>
    </submittedName>
</protein>
<dbReference type="EMBL" id="JACLYU010000004">
    <property type="protein sequence ID" value="MBM6699517.1"/>
    <property type="molecule type" value="Genomic_DNA"/>
</dbReference>
<dbReference type="Gene3D" id="3.40.50.300">
    <property type="entry name" value="P-loop containing nucleotide triphosphate hydrolases"/>
    <property type="match status" value="1"/>
</dbReference>
<evidence type="ECO:0000256" key="1">
    <source>
        <dbReference type="SAM" id="MobiDB-lite"/>
    </source>
</evidence>
<dbReference type="AlphaFoldDB" id="A0A938WXK8"/>
<evidence type="ECO:0000313" key="3">
    <source>
        <dbReference type="Proteomes" id="UP000718821"/>
    </source>
</evidence>
<accession>A0A938WXK8</accession>
<feature type="compositionally biased region" description="Low complexity" evidence="1">
    <location>
        <begin position="393"/>
        <end position="411"/>
    </location>
</feature>